<name>F5Z6X3_ALTNA</name>
<keyword evidence="4" id="KW-1185">Reference proteome</keyword>
<dbReference type="GO" id="GO:0006310">
    <property type="term" value="P:DNA recombination"/>
    <property type="evidence" value="ECO:0007669"/>
    <property type="project" value="UniProtKB-KW"/>
</dbReference>
<dbReference type="InterPro" id="IPR013762">
    <property type="entry name" value="Integrase-like_cat_sf"/>
</dbReference>
<dbReference type="InterPro" id="IPR011010">
    <property type="entry name" value="DNA_brk_join_enz"/>
</dbReference>
<dbReference type="SUPFAM" id="SSF56349">
    <property type="entry name" value="DNA breaking-rejoining enzymes"/>
    <property type="match status" value="1"/>
</dbReference>
<dbReference type="PROSITE" id="PS51898">
    <property type="entry name" value="TYR_RECOMBINASE"/>
    <property type="match status" value="1"/>
</dbReference>
<dbReference type="InterPro" id="IPR002104">
    <property type="entry name" value="Integrase_catalytic"/>
</dbReference>
<keyword evidence="1" id="KW-0233">DNA recombination</keyword>
<dbReference type="GO" id="GO:0015074">
    <property type="term" value="P:DNA integration"/>
    <property type="evidence" value="ECO:0007669"/>
    <property type="project" value="InterPro"/>
</dbReference>
<dbReference type="Pfam" id="PF00589">
    <property type="entry name" value="Phage_integrase"/>
    <property type="match status" value="1"/>
</dbReference>
<dbReference type="Gene3D" id="1.10.443.10">
    <property type="entry name" value="Intergrase catalytic core"/>
    <property type="match status" value="1"/>
</dbReference>
<dbReference type="AlphaFoldDB" id="F5Z6X3"/>
<dbReference type="KEGG" id="alt:ambt_20725"/>
<dbReference type="EMBL" id="CP002339">
    <property type="protein sequence ID" value="AEF05636.1"/>
    <property type="molecule type" value="Genomic_DNA"/>
</dbReference>
<proteinExistence type="predicted"/>
<evidence type="ECO:0000259" key="2">
    <source>
        <dbReference type="PROSITE" id="PS51898"/>
    </source>
</evidence>
<dbReference type="OrthoDB" id="9795573at2"/>
<reference evidence="3 4" key="1">
    <citation type="journal article" date="2011" name="J. Bacteriol.">
        <title>Complete genome sequence of the polycyclic aromatic hydrocarbon-degrading bacterium Alteromonas sp. strain SN2.</title>
        <authorList>
            <person name="Jin H.M."/>
            <person name="Jeong H."/>
            <person name="Moon E.J."/>
            <person name="Math R.K."/>
            <person name="Lee K."/>
            <person name="Kim H.J."/>
            <person name="Jeon C.O."/>
            <person name="Oh T.K."/>
            <person name="Kim J.F."/>
        </authorList>
    </citation>
    <scope>NUCLEOTIDE SEQUENCE [LARGE SCALE GENOMIC DNA]</scope>
    <source>
        <strain evidence="4">JCM 17741 / KACC 18427 / KCTC 11700BP / SN2</strain>
    </source>
</reference>
<gene>
    <name evidence="3" type="ordered locus">ambt_20725</name>
</gene>
<dbReference type="eggNOG" id="COG0582">
    <property type="taxonomic scope" value="Bacteria"/>
</dbReference>
<evidence type="ECO:0000256" key="1">
    <source>
        <dbReference type="ARBA" id="ARBA00023172"/>
    </source>
</evidence>
<accession>F5Z6X3</accession>
<evidence type="ECO:0000313" key="4">
    <source>
        <dbReference type="Proteomes" id="UP000000683"/>
    </source>
</evidence>
<organism evidence="3 4">
    <name type="scientific">Alteromonas naphthalenivorans</name>
    <dbReference type="NCBI Taxonomy" id="715451"/>
    <lineage>
        <taxon>Bacteria</taxon>
        <taxon>Pseudomonadati</taxon>
        <taxon>Pseudomonadota</taxon>
        <taxon>Gammaproteobacteria</taxon>
        <taxon>Alteromonadales</taxon>
        <taxon>Alteromonadaceae</taxon>
        <taxon>Alteromonas/Salinimonas group</taxon>
        <taxon>Alteromonas</taxon>
    </lineage>
</organism>
<dbReference type="Proteomes" id="UP000000683">
    <property type="component" value="Chromosome"/>
</dbReference>
<protein>
    <submittedName>
        <fullName evidence="3">Integrase</fullName>
    </submittedName>
</protein>
<feature type="domain" description="Tyr recombinase" evidence="2">
    <location>
        <begin position="1"/>
        <end position="134"/>
    </location>
</feature>
<dbReference type="GO" id="GO:0003677">
    <property type="term" value="F:DNA binding"/>
    <property type="evidence" value="ECO:0007669"/>
    <property type="project" value="InterPro"/>
</dbReference>
<dbReference type="RefSeq" id="WP_013786543.1">
    <property type="nucleotide sequence ID" value="NC_015554.1"/>
</dbReference>
<sequence length="140" mass="15600">MLCNLKKKHVVVDDGVISINIEKGKTMAATSTIPLPDAIGERFLAHIEDKEDNDFAIGSKTASRTFSNFKVKPLTNDKLKGFHSFRHMHITEVERAGVEENITAQIVGHERGKTMSYGYYSKGHELIKLKNAVDKAINCV</sequence>
<evidence type="ECO:0000313" key="3">
    <source>
        <dbReference type="EMBL" id="AEF05636.1"/>
    </source>
</evidence>
<dbReference type="HOGENOM" id="CLU_152372_0_0_6"/>